<name>V4SY03_CITCL</name>
<reference evidence="1 2" key="1">
    <citation type="submission" date="2013-10" db="EMBL/GenBank/DDBJ databases">
        <authorList>
            <consortium name="International Citrus Genome Consortium"/>
            <person name="Jenkins J."/>
            <person name="Schmutz J."/>
            <person name="Prochnik S."/>
            <person name="Rokhsar D."/>
            <person name="Gmitter F."/>
            <person name="Ollitrault P."/>
            <person name="Machado M."/>
            <person name="Talon M."/>
            <person name="Wincker P."/>
            <person name="Jaillon O."/>
            <person name="Morgante M."/>
        </authorList>
    </citation>
    <scope>NUCLEOTIDE SEQUENCE</scope>
    <source>
        <strain evidence="2">cv. Clemenules</strain>
    </source>
</reference>
<evidence type="ECO:0000313" key="1">
    <source>
        <dbReference type="EMBL" id="ESR42086.1"/>
    </source>
</evidence>
<evidence type="ECO:0000313" key="2">
    <source>
        <dbReference type="Proteomes" id="UP000030687"/>
    </source>
</evidence>
<sequence>MSSARPQLVVVVHVDDNGQTRNVIPNGPSKRERTGKLRSIVWDHFEKKIVNGEQKEVSNYCNSKLVSRQNDETKHLHNHMKLFFMKKKKDINHCIAKLNTVKDHKRHSKVETFIFNQDVTGKTITHAIVKYEYPLNIVDHEGFREILSSLNLMWKHVSQNTIKREKLDLYENEKAKNLNALATNQSRLAITTDMWIKDTKTKGYMIVTGHFIDDSWTLLSLVLRSTGDSYKKATKWMTRFDDYVNNGDCAAIANELDSYLEEKVITHDYED</sequence>
<dbReference type="PANTHER" id="PTHR46481">
    <property type="entry name" value="ZINC FINGER BED DOMAIN-CONTAINING PROTEIN 4"/>
    <property type="match status" value="1"/>
</dbReference>
<dbReference type="PANTHER" id="PTHR46481:SF11">
    <property type="entry name" value="ZINC FINGER BED DOMAIN-CONTAINING PROTEIN RICESLEEPER 2-LIKE"/>
    <property type="match status" value="1"/>
</dbReference>
<accession>V4SY03</accession>
<dbReference type="InParanoid" id="V4SY03"/>
<dbReference type="AlphaFoldDB" id="V4SY03"/>
<protein>
    <recommendedName>
        <fullName evidence="3">hAT-like transposase RNase-H fold domain-containing protein</fullName>
    </recommendedName>
</protein>
<organism evidence="1 2">
    <name type="scientific">Citrus clementina</name>
    <name type="common">Clementine</name>
    <name type="synonym">Citrus deliciosa x Citrus sinensis</name>
    <dbReference type="NCBI Taxonomy" id="85681"/>
    <lineage>
        <taxon>Eukaryota</taxon>
        <taxon>Viridiplantae</taxon>
        <taxon>Streptophyta</taxon>
        <taxon>Embryophyta</taxon>
        <taxon>Tracheophyta</taxon>
        <taxon>Spermatophyta</taxon>
        <taxon>Magnoliopsida</taxon>
        <taxon>eudicotyledons</taxon>
        <taxon>Gunneridae</taxon>
        <taxon>Pentapetalae</taxon>
        <taxon>rosids</taxon>
        <taxon>malvids</taxon>
        <taxon>Sapindales</taxon>
        <taxon>Rutaceae</taxon>
        <taxon>Aurantioideae</taxon>
        <taxon>Citrus</taxon>
    </lineage>
</organism>
<keyword evidence="2" id="KW-1185">Reference proteome</keyword>
<dbReference type="KEGG" id="cic:CICLE_v10013840mg"/>
<evidence type="ECO:0008006" key="3">
    <source>
        <dbReference type="Google" id="ProtNLM"/>
    </source>
</evidence>
<proteinExistence type="predicted"/>
<dbReference type="OMA" id="NACHELI"/>
<gene>
    <name evidence="1" type="ORF">CICLE_v10013840mg</name>
</gene>
<dbReference type="InterPro" id="IPR052035">
    <property type="entry name" value="ZnF_BED_domain_contain"/>
</dbReference>
<dbReference type="eggNOG" id="KOG1121">
    <property type="taxonomic scope" value="Eukaryota"/>
</dbReference>
<dbReference type="Proteomes" id="UP000030687">
    <property type="component" value="Unassembled WGS sequence"/>
</dbReference>
<dbReference type="Gramene" id="ESR42086">
    <property type="protein sequence ID" value="ESR42086"/>
    <property type="gene ID" value="CICLE_v10013840mg"/>
</dbReference>
<dbReference type="EMBL" id="KI536861">
    <property type="protein sequence ID" value="ESR42086.1"/>
    <property type="molecule type" value="Genomic_DNA"/>
</dbReference>